<feature type="compositionally biased region" description="Basic and acidic residues" evidence="1">
    <location>
        <begin position="1"/>
        <end position="18"/>
    </location>
</feature>
<evidence type="ECO:0000313" key="2">
    <source>
        <dbReference type="EMBL" id="MEN3067856.1"/>
    </source>
</evidence>
<evidence type="ECO:0000256" key="1">
    <source>
        <dbReference type="SAM" id="MobiDB-lite"/>
    </source>
</evidence>
<sequence length="85" mass="8923">MDDFMKEKASTEKVDGRKNNGGQRAGAGSPAKLKTKTSGTTQLDLSPEERRIAAALGGGRIVAGVRKALYIAAEHEGIAAKPDKE</sequence>
<accession>A0ABU9YWC0</accession>
<name>A0ABU9YWC0_9RHOO</name>
<keyword evidence="3" id="KW-1185">Reference proteome</keyword>
<dbReference type="RefSeq" id="WP_345918619.1">
    <property type="nucleotide sequence ID" value="NZ_JBDIVE010000002.1"/>
</dbReference>
<proteinExistence type="predicted"/>
<feature type="region of interest" description="Disordered" evidence="1">
    <location>
        <begin position="1"/>
        <end position="43"/>
    </location>
</feature>
<protein>
    <submittedName>
        <fullName evidence="2">Uncharacterized protein</fullName>
    </submittedName>
</protein>
<evidence type="ECO:0000313" key="3">
    <source>
        <dbReference type="Proteomes" id="UP001410394"/>
    </source>
</evidence>
<gene>
    <name evidence="2" type="ORF">ABDB84_05140</name>
</gene>
<organism evidence="2 3">
    <name type="scientific">Uliginosibacterium sediminicola</name>
    <dbReference type="NCBI Taxonomy" id="2024550"/>
    <lineage>
        <taxon>Bacteria</taxon>
        <taxon>Pseudomonadati</taxon>
        <taxon>Pseudomonadota</taxon>
        <taxon>Betaproteobacteria</taxon>
        <taxon>Rhodocyclales</taxon>
        <taxon>Zoogloeaceae</taxon>
        <taxon>Uliginosibacterium</taxon>
    </lineage>
</organism>
<comment type="caution">
    <text evidence="2">The sequence shown here is derived from an EMBL/GenBank/DDBJ whole genome shotgun (WGS) entry which is preliminary data.</text>
</comment>
<reference evidence="2 3" key="1">
    <citation type="journal article" date="2018" name="Int. J. Syst. Evol. Microbiol.">
        <title>Uliginosibacterium sediminicola sp. nov., isolated from freshwater sediment.</title>
        <authorList>
            <person name="Hwang W.M."/>
            <person name="Kim S.M."/>
            <person name="Kang K."/>
            <person name="Ahn T.Y."/>
        </authorList>
    </citation>
    <scope>NUCLEOTIDE SEQUENCE [LARGE SCALE GENOMIC DNA]</scope>
    <source>
        <strain evidence="2 3">M1-21</strain>
    </source>
</reference>
<dbReference type="EMBL" id="JBDIVE010000002">
    <property type="protein sequence ID" value="MEN3067856.1"/>
    <property type="molecule type" value="Genomic_DNA"/>
</dbReference>
<dbReference type="Proteomes" id="UP001410394">
    <property type="component" value="Unassembled WGS sequence"/>
</dbReference>